<dbReference type="GO" id="GO:0008270">
    <property type="term" value="F:zinc ion binding"/>
    <property type="evidence" value="ECO:0007669"/>
    <property type="project" value="InterPro"/>
</dbReference>
<proteinExistence type="predicted"/>
<feature type="domain" description="CCHC-type" evidence="2">
    <location>
        <begin position="861"/>
        <end position="877"/>
    </location>
</feature>
<sequence length="938" mass="107475">MVTEMEKHKEQNTKRQIKDIIIKMRAQLTRMEEKNLIEWLENQNEEPISSVKEQNIIKDNQKCPSCQRKVAQALTELGECDNFATWTKKSEKTWEENIFTNTEIVVGNPLATKDEIVKVVLVGTSEANMDRGVQKIYRDRYPELEHIKEDFGMLEQDFRIRTKTTNTTKTRKIIKLTHNETEEDLYNKISDLKTELVTEEGVILHKVECVQQTRFRKMVEAIFHGTSTTAYIYTNKKVDTASEKPRRQGRDSYALVVENAGKTFSESLTEIKAILKTNNAEKGIRGIRSTREGKLLITTEKDKQTVSKIYKALETMDNNGNNKIRKLGGELNRETIHIRGLDAVTEKREVEEALRTIIPELDNLDYKLGDLRPIRGSLGENPFSTPAKRKLGDMSITSESADDTHKKKLGNTTTRTESAEDKRKENPEYVLLTEAISRIDALSLELENNIEQNTKRRIKELAVALKKQMKILKKTQITSWLNEHRYTREFGTQTDFGEIPKLIELEEIKTKKEIFTILESGGGFQELAPKLDSPWPEDIYKITAIEAGNPINAHTDYDIVIMANPEEGCDTGLLKQVKHRFPELAELMLEDSKDIEYIVNTSRRSRQTATLERFLYAIPQKEIVPEIIFKKTQRLMELTTRAKRKKLLIATDGGINTAYLRKMIEFLYRKEEVEWRILTPKEVRKNTLERQTSNRPRSQYDTVIINSQGKSYVDTLKEIKKTVEIGKLGITVSSLKKLGDSSVCLKIARREEEKNDANRLMNAVQSAMKDTSVKVKTNEDVYYIMGLDGASSGEEVIQAVLGETGIERQHITLKALKMDKNDNQIATIGIRMESKHNIPSMGKIKIGWTTCTIKQRVYLARCHKCLEFGHKTTDCKGVNRARQCLNCGANDHQAKECKGEPTCFACSAKRHRTDNTGCPTYRKLLESHRRELTKRGTS</sequence>
<evidence type="ECO:0000313" key="3">
    <source>
        <dbReference type="EMBL" id="CAG9763640.1"/>
    </source>
</evidence>
<dbReference type="OrthoDB" id="6779752at2759"/>
<dbReference type="AlphaFoldDB" id="A0A9N9MF80"/>
<dbReference type="Proteomes" id="UP001152799">
    <property type="component" value="Chromosome 14"/>
</dbReference>
<dbReference type="GO" id="GO:0003676">
    <property type="term" value="F:nucleic acid binding"/>
    <property type="evidence" value="ECO:0007669"/>
    <property type="project" value="InterPro"/>
</dbReference>
<dbReference type="EMBL" id="OU892290">
    <property type="protein sequence ID" value="CAG9763640.1"/>
    <property type="molecule type" value="Genomic_DNA"/>
</dbReference>
<feature type="domain" description="CCHC-type" evidence="2">
    <location>
        <begin position="883"/>
        <end position="899"/>
    </location>
</feature>
<dbReference type="InterPro" id="IPR036875">
    <property type="entry name" value="Znf_CCHC_sf"/>
</dbReference>
<evidence type="ECO:0000313" key="4">
    <source>
        <dbReference type="Proteomes" id="UP001152799"/>
    </source>
</evidence>
<protein>
    <recommendedName>
        <fullName evidence="2">CCHC-type domain-containing protein</fullName>
    </recommendedName>
</protein>
<gene>
    <name evidence="3" type="ORF">CEUTPL_LOCUS4298</name>
</gene>
<evidence type="ECO:0000259" key="2">
    <source>
        <dbReference type="SMART" id="SM00343"/>
    </source>
</evidence>
<organism evidence="3 4">
    <name type="scientific">Ceutorhynchus assimilis</name>
    <name type="common">cabbage seed weevil</name>
    <dbReference type="NCBI Taxonomy" id="467358"/>
    <lineage>
        <taxon>Eukaryota</taxon>
        <taxon>Metazoa</taxon>
        <taxon>Ecdysozoa</taxon>
        <taxon>Arthropoda</taxon>
        <taxon>Hexapoda</taxon>
        <taxon>Insecta</taxon>
        <taxon>Pterygota</taxon>
        <taxon>Neoptera</taxon>
        <taxon>Endopterygota</taxon>
        <taxon>Coleoptera</taxon>
        <taxon>Polyphaga</taxon>
        <taxon>Cucujiformia</taxon>
        <taxon>Curculionidae</taxon>
        <taxon>Ceutorhynchinae</taxon>
        <taxon>Ceutorhynchus</taxon>
    </lineage>
</organism>
<name>A0A9N9MF80_9CUCU</name>
<dbReference type="SUPFAM" id="SSF57756">
    <property type="entry name" value="Retrovirus zinc finger-like domains"/>
    <property type="match status" value="1"/>
</dbReference>
<feature type="region of interest" description="Disordered" evidence="1">
    <location>
        <begin position="375"/>
        <end position="424"/>
    </location>
</feature>
<dbReference type="SMART" id="SM00343">
    <property type="entry name" value="ZnF_C2HC"/>
    <property type="match status" value="2"/>
</dbReference>
<evidence type="ECO:0000256" key="1">
    <source>
        <dbReference type="SAM" id="MobiDB-lite"/>
    </source>
</evidence>
<dbReference type="InterPro" id="IPR001878">
    <property type="entry name" value="Znf_CCHC"/>
</dbReference>
<reference evidence="3" key="1">
    <citation type="submission" date="2022-01" db="EMBL/GenBank/DDBJ databases">
        <authorList>
            <person name="King R."/>
        </authorList>
    </citation>
    <scope>NUCLEOTIDE SEQUENCE</scope>
</reference>
<keyword evidence="4" id="KW-1185">Reference proteome</keyword>
<accession>A0A9N9MF80</accession>